<feature type="transmembrane region" description="Helical" evidence="1">
    <location>
        <begin position="161"/>
        <end position="181"/>
    </location>
</feature>
<feature type="transmembrane region" description="Helical" evidence="1">
    <location>
        <begin position="116"/>
        <end position="149"/>
    </location>
</feature>
<accession>A0A7I7RYJ3</accession>
<gene>
    <name evidence="2" type="ORF">MARA_31820</name>
</gene>
<keyword evidence="1" id="KW-0472">Membrane</keyword>
<evidence type="ECO:0000313" key="2">
    <source>
        <dbReference type="EMBL" id="BBY49714.1"/>
    </source>
</evidence>
<dbReference type="SUPFAM" id="SSF48317">
    <property type="entry name" value="Acid phosphatase/Vanadium-dependent haloperoxidase"/>
    <property type="match status" value="1"/>
</dbReference>
<reference evidence="2 3" key="1">
    <citation type="journal article" date="2019" name="Emerg. Microbes Infect.">
        <title>Comprehensive subspecies identification of 175 nontuberculous mycobacteria species based on 7547 genomic profiles.</title>
        <authorList>
            <person name="Matsumoto Y."/>
            <person name="Kinjo T."/>
            <person name="Motooka D."/>
            <person name="Nabeya D."/>
            <person name="Jung N."/>
            <person name="Uechi K."/>
            <person name="Horii T."/>
            <person name="Iida T."/>
            <person name="Fujita J."/>
            <person name="Nakamura S."/>
        </authorList>
    </citation>
    <scope>NUCLEOTIDE SEQUENCE [LARGE SCALE GENOMIC DNA]</scope>
    <source>
        <strain evidence="2 3">JCM 18538</strain>
    </source>
</reference>
<dbReference type="RefSeq" id="WP_179973633.1">
    <property type="nucleotide sequence ID" value="NZ_AP022593.1"/>
</dbReference>
<dbReference type="AlphaFoldDB" id="A0A7I7RYJ3"/>
<dbReference type="KEGG" id="marz:MARA_31820"/>
<protein>
    <submittedName>
        <fullName evidence="2">Phosphoesterase</fullName>
    </submittedName>
</protein>
<feature type="transmembrane region" description="Helical" evidence="1">
    <location>
        <begin position="6"/>
        <end position="24"/>
    </location>
</feature>
<sequence length="195" mass="20652">MSGPAIRWWPVVGLSAVFLLGLVVGKRSTPLDDWFSTTGELHPDLGYLLFFTDPPVIAALLAVALLTALWRRRWRLAVAVVATPAVALVLMRVLKRVFGRTKGDDPETLAYPSGHVTVTVAVLGMVVIVVGARLWAVVAASVAAVLAAAGQSFTYHYFTDTIGALLLATSVVCVAAMAVGLDRCQPGCDVRHSTG</sequence>
<keyword evidence="3" id="KW-1185">Reference proteome</keyword>
<feature type="transmembrane region" description="Helical" evidence="1">
    <location>
        <begin position="45"/>
        <end position="70"/>
    </location>
</feature>
<evidence type="ECO:0000313" key="3">
    <source>
        <dbReference type="Proteomes" id="UP000467428"/>
    </source>
</evidence>
<name>A0A7I7RYJ3_9MYCO</name>
<dbReference type="Proteomes" id="UP000467428">
    <property type="component" value="Chromosome"/>
</dbReference>
<dbReference type="InterPro" id="IPR036938">
    <property type="entry name" value="PAP2/HPO_sf"/>
</dbReference>
<keyword evidence="1" id="KW-1133">Transmembrane helix</keyword>
<evidence type="ECO:0000256" key="1">
    <source>
        <dbReference type="SAM" id="Phobius"/>
    </source>
</evidence>
<feature type="transmembrane region" description="Helical" evidence="1">
    <location>
        <begin position="76"/>
        <end position="95"/>
    </location>
</feature>
<geneLocation type="plasmid" evidence="3">
    <name>pjcm18538 dna</name>
</geneLocation>
<organism evidence="2 3">
    <name type="scientific">Mycolicibacterium arabiense</name>
    <dbReference type="NCBI Taxonomy" id="1286181"/>
    <lineage>
        <taxon>Bacteria</taxon>
        <taxon>Bacillati</taxon>
        <taxon>Actinomycetota</taxon>
        <taxon>Actinomycetes</taxon>
        <taxon>Mycobacteriales</taxon>
        <taxon>Mycobacteriaceae</taxon>
        <taxon>Mycolicibacterium</taxon>
    </lineage>
</organism>
<proteinExistence type="predicted"/>
<dbReference type="EMBL" id="AP022593">
    <property type="protein sequence ID" value="BBY49714.1"/>
    <property type="molecule type" value="Genomic_DNA"/>
</dbReference>
<keyword evidence="1" id="KW-0812">Transmembrane</keyword>